<dbReference type="InterPro" id="IPR036388">
    <property type="entry name" value="WH-like_DNA-bd_sf"/>
</dbReference>
<keyword evidence="3" id="KW-0804">Transcription</keyword>
<dbReference type="GO" id="GO:0003677">
    <property type="term" value="F:DNA binding"/>
    <property type="evidence" value="ECO:0007669"/>
    <property type="project" value="UniProtKB-KW"/>
</dbReference>
<reference evidence="5 6" key="1">
    <citation type="submission" date="2020-04" db="EMBL/GenBank/DDBJ databases">
        <title>Chitinophaga sp. G-6-1-13 sp. nov., isolated from soil.</title>
        <authorList>
            <person name="Dahal R.H."/>
            <person name="Chaudhary D.K."/>
        </authorList>
    </citation>
    <scope>NUCLEOTIDE SEQUENCE [LARGE SCALE GENOMIC DNA]</scope>
    <source>
        <strain evidence="5 6">G-6-1-13</strain>
    </source>
</reference>
<evidence type="ECO:0000256" key="3">
    <source>
        <dbReference type="ARBA" id="ARBA00023163"/>
    </source>
</evidence>
<evidence type="ECO:0000256" key="2">
    <source>
        <dbReference type="ARBA" id="ARBA00023125"/>
    </source>
</evidence>
<dbReference type="AlphaFoldDB" id="A0A848GPJ5"/>
<gene>
    <name evidence="5" type="ORF">HHL17_24215</name>
</gene>
<dbReference type="EMBL" id="JABBGC010000003">
    <property type="protein sequence ID" value="NML40324.1"/>
    <property type="molecule type" value="Genomic_DNA"/>
</dbReference>
<proteinExistence type="predicted"/>
<dbReference type="Pfam" id="PF01638">
    <property type="entry name" value="HxlR"/>
    <property type="match status" value="1"/>
</dbReference>
<dbReference type="InterPro" id="IPR002577">
    <property type="entry name" value="HTH_HxlR"/>
</dbReference>
<dbReference type="PROSITE" id="PS51118">
    <property type="entry name" value="HTH_HXLR"/>
    <property type="match status" value="1"/>
</dbReference>
<dbReference type="SUPFAM" id="SSF46785">
    <property type="entry name" value="Winged helix' DNA-binding domain"/>
    <property type="match status" value="1"/>
</dbReference>
<evidence type="ECO:0000259" key="4">
    <source>
        <dbReference type="PROSITE" id="PS51118"/>
    </source>
</evidence>
<sequence length="127" mass="14166">MASKVKGSSMNAHNLKVLASYCDVNETLLNISQRWKIQILHSIFTGLQHFSQLKKAHPSLSDQILGKRLGELVAQDLVSKTYIMTTTPVQTAYSITCKGKGLLSIIFELQAWSKKDWAAQQLQCSTL</sequence>
<keyword evidence="2" id="KW-0238">DNA-binding</keyword>
<dbReference type="RefSeq" id="WP_169227432.1">
    <property type="nucleotide sequence ID" value="NZ_JABBGC010000003.1"/>
</dbReference>
<dbReference type="InterPro" id="IPR036390">
    <property type="entry name" value="WH_DNA-bd_sf"/>
</dbReference>
<evidence type="ECO:0000313" key="5">
    <source>
        <dbReference type="EMBL" id="NML40324.1"/>
    </source>
</evidence>
<name>A0A848GPJ5_9BACT</name>
<dbReference type="PANTHER" id="PTHR33204:SF18">
    <property type="entry name" value="TRANSCRIPTIONAL REGULATORY PROTEIN"/>
    <property type="match status" value="1"/>
</dbReference>
<organism evidence="5 6">
    <name type="scientific">Chitinophaga fulva</name>
    <dbReference type="NCBI Taxonomy" id="2728842"/>
    <lineage>
        <taxon>Bacteria</taxon>
        <taxon>Pseudomonadati</taxon>
        <taxon>Bacteroidota</taxon>
        <taxon>Chitinophagia</taxon>
        <taxon>Chitinophagales</taxon>
        <taxon>Chitinophagaceae</taxon>
        <taxon>Chitinophaga</taxon>
    </lineage>
</organism>
<accession>A0A848GPJ5</accession>
<evidence type="ECO:0000256" key="1">
    <source>
        <dbReference type="ARBA" id="ARBA00023015"/>
    </source>
</evidence>
<keyword evidence="6" id="KW-1185">Reference proteome</keyword>
<dbReference type="Gene3D" id="1.10.10.10">
    <property type="entry name" value="Winged helix-like DNA-binding domain superfamily/Winged helix DNA-binding domain"/>
    <property type="match status" value="1"/>
</dbReference>
<evidence type="ECO:0000313" key="6">
    <source>
        <dbReference type="Proteomes" id="UP000583266"/>
    </source>
</evidence>
<comment type="caution">
    <text evidence="5">The sequence shown here is derived from an EMBL/GenBank/DDBJ whole genome shotgun (WGS) entry which is preliminary data.</text>
</comment>
<keyword evidence="1" id="KW-0805">Transcription regulation</keyword>
<protein>
    <submittedName>
        <fullName evidence="5">Helix-turn-helix transcriptional regulator</fullName>
    </submittedName>
</protein>
<feature type="domain" description="HTH hxlR-type" evidence="4">
    <location>
        <begin position="22"/>
        <end position="121"/>
    </location>
</feature>
<dbReference type="Proteomes" id="UP000583266">
    <property type="component" value="Unassembled WGS sequence"/>
</dbReference>
<dbReference type="PANTHER" id="PTHR33204">
    <property type="entry name" value="TRANSCRIPTIONAL REGULATOR, MARR FAMILY"/>
    <property type="match status" value="1"/>
</dbReference>